<dbReference type="Proteomes" id="UP000288805">
    <property type="component" value="Unassembled WGS sequence"/>
</dbReference>
<name>A0A438JCU7_VITVI</name>
<feature type="domain" description="Serine aminopeptidase S33" evidence="1">
    <location>
        <begin position="181"/>
        <end position="232"/>
    </location>
</feature>
<evidence type="ECO:0000259" key="1">
    <source>
        <dbReference type="Pfam" id="PF12146"/>
    </source>
</evidence>
<dbReference type="InterPro" id="IPR022742">
    <property type="entry name" value="Hydrolase_4"/>
</dbReference>
<reference evidence="2 3" key="1">
    <citation type="journal article" date="2018" name="PLoS Genet.">
        <title>Population sequencing reveals clonal diversity and ancestral inbreeding in the grapevine cultivar Chardonnay.</title>
        <authorList>
            <person name="Roach M.J."/>
            <person name="Johnson D.L."/>
            <person name="Bohlmann J."/>
            <person name="van Vuuren H.J."/>
            <person name="Jones S.J."/>
            <person name="Pretorius I.S."/>
            <person name="Schmidt S.A."/>
            <person name="Borneman A.R."/>
        </authorList>
    </citation>
    <scope>NUCLEOTIDE SEQUENCE [LARGE SCALE GENOMIC DNA]</scope>
    <source>
        <strain evidence="3">cv. Chardonnay</strain>
        <tissue evidence="2">Leaf</tissue>
    </source>
</reference>
<dbReference type="Gene3D" id="3.40.50.1820">
    <property type="entry name" value="alpha/beta hydrolase"/>
    <property type="match status" value="1"/>
</dbReference>
<accession>A0A438JCU7</accession>
<dbReference type="EMBL" id="QGNW01000049">
    <property type="protein sequence ID" value="RVX06773.1"/>
    <property type="molecule type" value="Genomic_DNA"/>
</dbReference>
<dbReference type="PANTHER" id="PTHR22753">
    <property type="entry name" value="TRANSMEMBRANE PROTEIN 68"/>
    <property type="match status" value="1"/>
</dbReference>
<keyword evidence="2" id="KW-0808">Transferase</keyword>
<protein>
    <submittedName>
        <fullName evidence="2">Acyltransferase-like protein, chloroplastic</fullName>
    </submittedName>
</protein>
<organism evidence="2 3">
    <name type="scientific">Vitis vinifera</name>
    <name type="common">Grape</name>
    <dbReference type="NCBI Taxonomy" id="29760"/>
    <lineage>
        <taxon>Eukaryota</taxon>
        <taxon>Viridiplantae</taxon>
        <taxon>Streptophyta</taxon>
        <taxon>Embryophyta</taxon>
        <taxon>Tracheophyta</taxon>
        <taxon>Spermatophyta</taxon>
        <taxon>Magnoliopsida</taxon>
        <taxon>eudicotyledons</taxon>
        <taxon>Gunneridae</taxon>
        <taxon>Pentapetalae</taxon>
        <taxon>rosids</taxon>
        <taxon>Vitales</taxon>
        <taxon>Vitaceae</taxon>
        <taxon>Viteae</taxon>
        <taxon>Vitis</taxon>
    </lineage>
</organism>
<dbReference type="InterPro" id="IPR029058">
    <property type="entry name" value="AB_hydrolase_fold"/>
</dbReference>
<gene>
    <name evidence="2" type="primary">VvCHDp000223_7</name>
    <name evidence="2" type="ORF">CK203_015073</name>
</gene>
<comment type="caution">
    <text evidence="2">The sequence shown here is derived from an EMBL/GenBank/DDBJ whole genome shotgun (WGS) entry which is preliminary data.</text>
</comment>
<dbReference type="GO" id="GO:0016746">
    <property type="term" value="F:acyltransferase activity"/>
    <property type="evidence" value="ECO:0007669"/>
    <property type="project" value="UniProtKB-KW"/>
</dbReference>
<evidence type="ECO:0000313" key="2">
    <source>
        <dbReference type="EMBL" id="RVX06773.1"/>
    </source>
</evidence>
<dbReference type="SUPFAM" id="SSF53474">
    <property type="entry name" value="alpha/beta-Hydrolases"/>
    <property type="match status" value="1"/>
</dbReference>
<dbReference type="AlphaFoldDB" id="A0A438JCU7"/>
<sequence length="437" mass="48384">MAATGACFVTGGCWSVFRRDMKSATGGLRTNPISVSTRPSTMSSEQALAPRVEEKEGIEKTISKRFEDMEVSEVERRSLQDYFQQSKDLSRSDGGPPRWFSPLECGTRLENSPLLLFLPGLCPATLSLIHLFFWIDGVGLGLSMHHHRLGQIFDIWCLHIPVMDRTPFTELVKLVERTVRSENFHSPNKPIYLVGESLGGCLALAVAARNPDIDLALILANPATSFGKSPLQPLIPLFDVMPDQLNLGVPYVLSLMTGDPLRMVMTTAEKGLPLQQTVGEISEGLGALSAYLSVLSDILPQETFLWRLKMLSSASAYVNSRLHAVKAEILILSRKVDTQLLLEQGSAPSEWSLCFLEVLALPVGAFVVMTWILSSVEPHLVLNLRPYKTVAAMWNYLHTVYNQDNSARHFQLNSLCCLSSAWNQQAVSILDEATTRL</sequence>
<dbReference type="Pfam" id="PF12146">
    <property type="entry name" value="Hydrolase_4"/>
    <property type="match status" value="1"/>
</dbReference>
<dbReference type="PANTHER" id="PTHR22753:SF24">
    <property type="entry name" value="ESTERASE_LIPASE_THIOESTERASE FAMILY PROTEIN"/>
    <property type="match status" value="1"/>
</dbReference>
<proteinExistence type="predicted"/>
<keyword evidence="2" id="KW-0012">Acyltransferase</keyword>
<evidence type="ECO:0000313" key="3">
    <source>
        <dbReference type="Proteomes" id="UP000288805"/>
    </source>
</evidence>